<reference evidence="3 4" key="2">
    <citation type="submission" date="2024-05" db="EMBL/GenBank/DDBJ databases">
        <authorList>
            <person name="Chen Y."/>
            <person name="Shah S."/>
            <person name="Dougan E. K."/>
            <person name="Thang M."/>
            <person name="Chan C."/>
        </authorList>
    </citation>
    <scope>NUCLEOTIDE SEQUENCE [LARGE SCALE GENOMIC DNA]</scope>
</reference>
<name>A0A9P1FZF0_9DINO</name>
<protein>
    <submittedName>
        <fullName evidence="3">Hydroxymethylglutaryl-CoA synthase</fullName>
    </submittedName>
</protein>
<evidence type="ECO:0000313" key="4">
    <source>
        <dbReference type="Proteomes" id="UP001152797"/>
    </source>
</evidence>
<dbReference type="EMBL" id="CAMXCT010001930">
    <property type="protein sequence ID" value="CAI3994263.1"/>
    <property type="molecule type" value="Genomic_DNA"/>
</dbReference>
<dbReference type="AlphaFoldDB" id="A0A9P1FZF0"/>
<gene>
    <name evidence="2" type="ORF">C1SCF055_LOCUS20920</name>
</gene>
<dbReference type="Proteomes" id="UP001152797">
    <property type="component" value="Unassembled WGS sequence"/>
</dbReference>
<evidence type="ECO:0000313" key="2">
    <source>
        <dbReference type="EMBL" id="CAI3994263.1"/>
    </source>
</evidence>
<keyword evidence="4" id="KW-1185">Reference proteome</keyword>
<dbReference type="EMBL" id="CAMXCT020001930">
    <property type="protein sequence ID" value="CAL1147638.1"/>
    <property type="molecule type" value="Genomic_DNA"/>
</dbReference>
<dbReference type="OrthoDB" id="410516at2759"/>
<proteinExistence type="predicted"/>
<accession>A0A9P1FZF0</accession>
<sequence length="332" mass="36946">MVSLESKAAWGSRARAIGVPDGFISELKDASLDTFGQWAFCCASDPSSADDTPVKEAVQTLIGREVTPQEMIYCRKLFFEGKTYAVSDMQARIDRSADDKPRVMPLAERMARIERQKSTLVGVTWTAELEPAHKLVDKILTMKEDGTLVFIPPQKCISRIQEIQQEKHEVALTFDATGNVKMGKRAEELKCDTNGDLNLRNAWTRRNLAFDQAGLASFVVLEKWATKLMLAKLKEPPSGQKREATESSAAPAPKKPKPAAEESGGAPKAPAAPSGNNWRKLPQGCQRKGQNGWRCLKYQWGLCNKQKESKCKFGIHECFKCGAKRPYNQCEH</sequence>
<organism evidence="2">
    <name type="scientific">Cladocopium goreaui</name>
    <dbReference type="NCBI Taxonomy" id="2562237"/>
    <lineage>
        <taxon>Eukaryota</taxon>
        <taxon>Sar</taxon>
        <taxon>Alveolata</taxon>
        <taxon>Dinophyceae</taxon>
        <taxon>Suessiales</taxon>
        <taxon>Symbiodiniaceae</taxon>
        <taxon>Cladocopium</taxon>
    </lineage>
</organism>
<evidence type="ECO:0000256" key="1">
    <source>
        <dbReference type="SAM" id="MobiDB-lite"/>
    </source>
</evidence>
<feature type="compositionally biased region" description="Low complexity" evidence="1">
    <location>
        <begin position="261"/>
        <end position="275"/>
    </location>
</feature>
<evidence type="ECO:0000313" key="3">
    <source>
        <dbReference type="EMBL" id="CAL4781575.1"/>
    </source>
</evidence>
<reference evidence="2" key="1">
    <citation type="submission" date="2022-10" db="EMBL/GenBank/DDBJ databases">
        <authorList>
            <person name="Chen Y."/>
            <person name="Dougan E. K."/>
            <person name="Chan C."/>
            <person name="Rhodes N."/>
            <person name="Thang M."/>
        </authorList>
    </citation>
    <scope>NUCLEOTIDE SEQUENCE</scope>
</reference>
<comment type="caution">
    <text evidence="2">The sequence shown here is derived from an EMBL/GenBank/DDBJ whole genome shotgun (WGS) entry which is preliminary data.</text>
</comment>
<feature type="region of interest" description="Disordered" evidence="1">
    <location>
        <begin position="235"/>
        <end position="283"/>
    </location>
</feature>
<feature type="compositionally biased region" description="Basic and acidic residues" evidence="1">
    <location>
        <begin position="235"/>
        <end position="245"/>
    </location>
</feature>
<dbReference type="EMBL" id="CAMXCT030001930">
    <property type="protein sequence ID" value="CAL4781575.1"/>
    <property type="molecule type" value="Genomic_DNA"/>
</dbReference>